<dbReference type="STRING" id="3775.A0A1Q3C3H9"/>
<dbReference type="Pfam" id="PF04937">
    <property type="entry name" value="DUF659"/>
    <property type="match status" value="1"/>
</dbReference>
<dbReference type="PANTHER" id="PTHR32166:SF63">
    <property type="entry name" value="HAT TRANSPOSON SUPERFAMILY PROTEIN"/>
    <property type="match status" value="1"/>
</dbReference>
<feature type="non-terminal residue" evidence="2">
    <location>
        <position position="1"/>
    </location>
</feature>
<protein>
    <submittedName>
        <fullName evidence="2">DUF659 domain-containing protein</fullName>
    </submittedName>
</protein>
<dbReference type="EMBL" id="BDDD01001255">
    <property type="protein sequence ID" value="GAV74648.1"/>
    <property type="molecule type" value="Genomic_DNA"/>
</dbReference>
<evidence type="ECO:0000313" key="3">
    <source>
        <dbReference type="Proteomes" id="UP000187406"/>
    </source>
</evidence>
<keyword evidence="3" id="KW-1185">Reference proteome</keyword>
<dbReference type="InterPro" id="IPR007021">
    <property type="entry name" value="DUF659"/>
</dbReference>
<organism evidence="2 3">
    <name type="scientific">Cephalotus follicularis</name>
    <name type="common">Albany pitcher plant</name>
    <dbReference type="NCBI Taxonomy" id="3775"/>
    <lineage>
        <taxon>Eukaryota</taxon>
        <taxon>Viridiplantae</taxon>
        <taxon>Streptophyta</taxon>
        <taxon>Embryophyta</taxon>
        <taxon>Tracheophyta</taxon>
        <taxon>Spermatophyta</taxon>
        <taxon>Magnoliopsida</taxon>
        <taxon>eudicotyledons</taxon>
        <taxon>Gunneridae</taxon>
        <taxon>Pentapetalae</taxon>
        <taxon>rosids</taxon>
        <taxon>fabids</taxon>
        <taxon>Oxalidales</taxon>
        <taxon>Cephalotaceae</taxon>
        <taxon>Cephalotus</taxon>
    </lineage>
</organism>
<evidence type="ECO:0000259" key="1">
    <source>
        <dbReference type="Pfam" id="PF04937"/>
    </source>
</evidence>
<feature type="domain" description="DUF659" evidence="1">
    <location>
        <begin position="33"/>
        <end position="148"/>
    </location>
</feature>
<gene>
    <name evidence="2" type="ORF">CFOL_v3_18128</name>
</gene>
<dbReference type="OrthoDB" id="1936364at2759"/>
<accession>A0A1Q3C3H9</accession>
<proteinExistence type="predicted"/>
<evidence type="ECO:0000313" key="2">
    <source>
        <dbReference type="EMBL" id="GAV74648.1"/>
    </source>
</evidence>
<dbReference type="Proteomes" id="UP000187406">
    <property type="component" value="Unassembled WGS sequence"/>
</dbReference>
<dbReference type="InParanoid" id="A0A1Q3C3H9"/>
<name>A0A1Q3C3H9_CEPFO</name>
<dbReference type="AlphaFoldDB" id="A0A1Q3C3H9"/>
<comment type="caution">
    <text evidence="2">The sequence shown here is derived from an EMBL/GenBank/DDBJ whole genome shotgun (WGS) entry which is preliminary data.</text>
</comment>
<reference evidence="3" key="1">
    <citation type="submission" date="2016-04" db="EMBL/GenBank/DDBJ databases">
        <title>Cephalotus genome sequencing.</title>
        <authorList>
            <person name="Fukushima K."/>
            <person name="Hasebe M."/>
            <person name="Fang X."/>
        </authorList>
    </citation>
    <scope>NUCLEOTIDE SEQUENCE [LARGE SCALE GENOMIC DNA]</scope>
    <source>
        <strain evidence="3">cv. St1</strain>
    </source>
</reference>
<dbReference type="PANTHER" id="PTHR32166">
    <property type="entry name" value="OSJNBA0013A04.12 PROTEIN"/>
    <property type="match status" value="1"/>
</dbReference>
<sequence>FYFEHYIQCHRNTSFVNFVRGVSEYGPCYKIASYSTLRTKLIPDCQMEVEKYVTIVKKSRVTINCTLMSDIWSDMKQRYFINIIAYSPRGVVFSNSFEISKERKAGLFLKDIMCSVIDDIGPNHVVQLIIDNESNFESTGDMLIGKYP</sequence>